<dbReference type="AlphaFoldDB" id="A0AAD4MVN9"/>
<name>A0AAD4MVN9_9BILA</name>
<organism evidence="2 3">
    <name type="scientific">Ditylenchus destructor</name>
    <dbReference type="NCBI Taxonomy" id="166010"/>
    <lineage>
        <taxon>Eukaryota</taxon>
        <taxon>Metazoa</taxon>
        <taxon>Ecdysozoa</taxon>
        <taxon>Nematoda</taxon>
        <taxon>Chromadorea</taxon>
        <taxon>Rhabditida</taxon>
        <taxon>Tylenchina</taxon>
        <taxon>Tylenchomorpha</taxon>
        <taxon>Sphaerularioidea</taxon>
        <taxon>Anguinidae</taxon>
        <taxon>Anguininae</taxon>
        <taxon>Ditylenchus</taxon>
    </lineage>
</organism>
<feature type="region of interest" description="Disordered" evidence="1">
    <location>
        <begin position="110"/>
        <end position="135"/>
    </location>
</feature>
<keyword evidence="3" id="KW-1185">Reference proteome</keyword>
<gene>
    <name evidence="2" type="ORF">DdX_13748</name>
</gene>
<dbReference type="EMBL" id="JAKKPZ010000058">
    <property type="protein sequence ID" value="KAI1705279.1"/>
    <property type="molecule type" value="Genomic_DNA"/>
</dbReference>
<proteinExistence type="predicted"/>
<evidence type="ECO:0000313" key="2">
    <source>
        <dbReference type="EMBL" id="KAI1705279.1"/>
    </source>
</evidence>
<accession>A0AAD4MVN9</accession>
<dbReference type="Proteomes" id="UP001201812">
    <property type="component" value="Unassembled WGS sequence"/>
</dbReference>
<sequence>MVTSERASRWDLVLELLKSKAVRELCRWGWKRIGNLLLHKCSLCGKSRSYYCKNTVYADGAVHRTRFKVNGIHRSRCSTVNWRLMFKKSQSRLPVCKHCCACPDGHTNRPPADRKPPTPIHPKDRPRDYSKPKDPWASSRLRFEWSAKRFKTDYVLDSDCAVESAAQDAISGR</sequence>
<evidence type="ECO:0000313" key="3">
    <source>
        <dbReference type="Proteomes" id="UP001201812"/>
    </source>
</evidence>
<comment type="caution">
    <text evidence="2">The sequence shown here is derived from an EMBL/GenBank/DDBJ whole genome shotgun (WGS) entry which is preliminary data.</text>
</comment>
<evidence type="ECO:0000256" key="1">
    <source>
        <dbReference type="SAM" id="MobiDB-lite"/>
    </source>
</evidence>
<feature type="compositionally biased region" description="Basic and acidic residues" evidence="1">
    <location>
        <begin position="111"/>
        <end position="134"/>
    </location>
</feature>
<protein>
    <submittedName>
        <fullName evidence="2">Uncharacterized protein</fullName>
    </submittedName>
</protein>
<reference evidence="2" key="1">
    <citation type="submission" date="2022-01" db="EMBL/GenBank/DDBJ databases">
        <title>Genome Sequence Resource for Two Populations of Ditylenchus destructor, the Migratory Endoparasitic Phytonematode.</title>
        <authorList>
            <person name="Zhang H."/>
            <person name="Lin R."/>
            <person name="Xie B."/>
        </authorList>
    </citation>
    <scope>NUCLEOTIDE SEQUENCE</scope>
    <source>
        <strain evidence="2">BazhouSP</strain>
    </source>
</reference>